<keyword evidence="2" id="KW-1185">Reference proteome</keyword>
<dbReference type="Proteomes" id="UP001060085">
    <property type="component" value="Linkage Group LG02"/>
</dbReference>
<comment type="caution">
    <text evidence="1">The sequence shown here is derived from an EMBL/GenBank/DDBJ whole genome shotgun (WGS) entry which is preliminary data.</text>
</comment>
<evidence type="ECO:0000313" key="1">
    <source>
        <dbReference type="EMBL" id="KAI5676878.1"/>
    </source>
</evidence>
<proteinExistence type="predicted"/>
<organism evidence="1 2">
    <name type="scientific">Catharanthus roseus</name>
    <name type="common">Madagascar periwinkle</name>
    <name type="synonym">Vinca rosea</name>
    <dbReference type="NCBI Taxonomy" id="4058"/>
    <lineage>
        <taxon>Eukaryota</taxon>
        <taxon>Viridiplantae</taxon>
        <taxon>Streptophyta</taxon>
        <taxon>Embryophyta</taxon>
        <taxon>Tracheophyta</taxon>
        <taxon>Spermatophyta</taxon>
        <taxon>Magnoliopsida</taxon>
        <taxon>eudicotyledons</taxon>
        <taxon>Gunneridae</taxon>
        <taxon>Pentapetalae</taxon>
        <taxon>asterids</taxon>
        <taxon>lamiids</taxon>
        <taxon>Gentianales</taxon>
        <taxon>Apocynaceae</taxon>
        <taxon>Rauvolfioideae</taxon>
        <taxon>Vinceae</taxon>
        <taxon>Catharanthinae</taxon>
        <taxon>Catharanthus</taxon>
    </lineage>
</organism>
<sequence>MLIEADSEKISKLQFASSSLNQISGMTNSNYLELNQIYQKYKEQDDGSVGGGSGMALQQWLSILLYQPSKLKDPYVPTF</sequence>
<accession>A0ACC0BWB7</accession>
<dbReference type="EMBL" id="CM044702">
    <property type="protein sequence ID" value="KAI5676878.1"/>
    <property type="molecule type" value="Genomic_DNA"/>
</dbReference>
<protein>
    <submittedName>
        <fullName evidence="1">Uncharacterized protein</fullName>
    </submittedName>
</protein>
<reference evidence="2" key="1">
    <citation type="journal article" date="2023" name="Nat. Plants">
        <title>Single-cell RNA sequencing provides a high-resolution roadmap for understanding the multicellular compartmentation of specialized metabolism.</title>
        <authorList>
            <person name="Sun S."/>
            <person name="Shen X."/>
            <person name="Li Y."/>
            <person name="Li Y."/>
            <person name="Wang S."/>
            <person name="Li R."/>
            <person name="Zhang H."/>
            <person name="Shen G."/>
            <person name="Guo B."/>
            <person name="Wei J."/>
            <person name="Xu J."/>
            <person name="St-Pierre B."/>
            <person name="Chen S."/>
            <person name="Sun C."/>
        </authorList>
    </citation>
    <scope>NUCLEOTIDE SEQUENCE [LARGE SCALE GENOMIC DNA]</scope>
</reference>
<gene>
    <name evidence="1" type="ORF">M9H77_07828</name>
</gene>
<name>A0ACC0BWB7_CATRO</name>
<evidence type="ECO:0000313" key="2">
    <source>
        <dbReference type="Proteomes" id="UP001060085"/>
    </source>
</evidence>